<dbReference type="InterPro" id="IPR013785">
    <property type="entry name" value="Aldolase_TIM"/>
</dbReference>
<feature type="binding site" evidence="9">
    <location>
        <begin position="40"/>
        <end position="44"/>
    </location>
    <ligand>
        <name>4-amino-2-methyl-5-(diphosphooxymethyl)pyrimidine</name>
        <dbReference type="ChEBI" id="CHEBI:57841"/>
    </ligand>
</feature>
<dbReference type="GO" id="GO:0009228">
    <property type="term" value="P:thiamine biosynthetic process"/>
    <property type="evidence" value="ECO:0007669"/>
    <property type="project" value="UniProtKB-KW"/>
</dbReference>
<evidence type="ECO:0000256" key="3">
    <source>
        <dbReference type="ARBA" id="ARBA00022723"/>
    </source>
</evidence>
<evidence type="ECO:0000256" key="1">
    <source>
        <dbReference type="ARBA" id="ARBA00005165"/>
    </source>
</evidence>
<evidence type="ECO:0000256" key="9">
    <source>
        <dbReference type="HAMAP-Rule" id="MF_00097"/>
    </source>
</evidence>
<feature type="binding site" evidence="9">
    <location>
        <position position="73"/>
    </location>
    <ligand>
        <name>Mg(2+)</name>
        <dbReference type="ChEBI" id="CHEBI:18420"/>
    </ligand>
</feature>
<comment type="similarity">
    <text evidence="9 10">Belongs to the thiamine-phosphate synthase family.</text>
</comment>
<evidence type="ECO:0000256" key="10">
    <source>
        <dbReference type="RuleBase" id="RU003826"/>
    </source>
</evidence>
<dbReference type="Gene3D" id="3.20.20.70">
    <property type="entry name" value="Aldolase class I"/>
    <property type="match status" value="1"/>
</dbReference>
<evidence type="ECO:0000256" key="5">
    <source>
        <dbReference type="ARBA" id="ARBA00022977"/>
    </source>
</evidence>
<evidence type="ECO:0000313" key="13">
    <source>
        <dbReference type="EMBL" id="OGI45443.1"/>
    </source>
</evidence>
<feature type="binding site" evidence="9">
    <location>
        <position position="111"/>
    </location>
    <ligand>
        <name>4-amino-2-methyl-5-(diphosphooxymethyl)pyrimidine</name>
        <dbReference type="ChEBI" id="CHEBI:57841"/>
    </ligand>
</feature>
<feature type="binding site" evidence="9">
    <location>
        <position position="141"/>
    </location>
    <ligand>
        <name>4-amino-2-methyl-5-(diphosphooxymethyl)pyrimidine</name>
        <dbReference type="ChEBI" id="CHEBI:57841"/>
    </ligand>
</feature>
<dbReference type="PANTHER" id="PTHR20857">
    <property type="entry name" value="THIAMINE-PHOSPHATE PYROPHOSPHORYLASE"/>
    <property type="match status" value="1"/>
</dbReference>
<dbReference type="GO" id="GO:0004789">
    <property type="term" value="F:thiamine-phosphate diphosphorylase activity"/>
    <property type="evidence" value="ECO:0007669"/>
    <property type="project" value="UniProtKB-UniRule"/>
</dbReference>
<dbReference type="HAMAP" id="MF_00097">
    <property type="entry name" value="TMP_synthase"/>
    <property type="match status" value="1"/>
</dbReference>
<evidence type="ECO:0000259" key="12">
    <source>
        <dbReference type="Pfam" id="PF02581"/>
    </source>
</evidence>
<comment type="function">
    <text evidence="9">Condenses 4-methyl-5-(beta-hydroxyethyl)thiazole monophosphate (THZ-P) and 2-methyl-4-amino-5-hydroxymethyl pyrimidine pyrophosphate (HMP-PP) to form thiamine monophosphate (TMP).</text>
</comment>
<feature type="binding site" evidence="9">
    <location>
        <begin position="138"/>
        <end position="140"/>
    </location>
    <ligand>
        <name>2-[(2R,5Z)-2-carboxy-4-methylthiazol-5(2H)-ylidene]ethyl phosphate</name>
        <dbReference type="ChEBI" id="CHEBI:62899"/>
    </ligand>
</feature>
<evidence type="ECO:0000313" key="14">
    <source>
        <dbReference type="Proteomes" id="UP000178885"/>
    </source>
</evidence>
<feature type="binding site" evidence="9">
    <location>
        <position position="168"/>
    </location>
    <ligand>
        <name>2-[(2R,5Z)-2-carboxy-4-methylthiazol-5(2H)-ylidene]ethyl phosphate</name>
        <dbReference type="ChEBI" id="CHEBI:62899"/>
    </ligand>
</feature>
<feature type="binding site" evidence="9">
    <location>
        <position position="92"/>
    </location>
    <ligand>
        <name>Mg(2+)</name>
        <dbReference type="ChEBI" id="CHEBI:18420"/>
    </ligand>
</feature>
<dbReference type="CDD" id="cd00564">
    <property type="entry name" value="TMP_TenI"/>
    <property type="match status" value="1"/>
</dbReference>
<dbReference type="AlphaFoldDB" id="A0A1F6TJY2"/>
<dbReference type="GO" id="GO:0009229">
    <property type="term" value="P:thiamine diphosphate biosynthetic process"/>
    <property type="evidence" value="ECO:0007669"/>
    <property type="project" value="UniProtKB-UniRule"/>
</dbReference>
<evidence type="ECO:0000256" key="4">
    <source>
        <dbReference type="ARBA" id="ARBA00022842"/>
    </source>
</evidence>
<evidence type="ECO:0000256" key="7">
    <source>
        <dbReference type="ARBA" id="ARBA00047851"/>
    </source>
</evidence>
<reference evidence="13 14" key="1">
    <citation type="journal article" date="2016" name="Nat. Commun.">
        <title>Thousands of microbial genomes shed light on interconnected biogeochemical processes in an aquifer system.</title>
        <authorList>
            <person name="Anantharaman K."/>
            <person name="Brown C.T."/>
            <person name="Hug L.A."/>
            <person name="Sharon I."/>
            <person name="Castelle C.J."/>
            <person name="Probst A.J."/>
            <person name="Thomas B.C."/>
            <person name="Singh A."/>
            <person name="Wilkins M.J."/>
            <person name="Karaoz U."/>
            <person name="Brodie E.L."/>
            <person name="Williams K.H."/>
            <person name="Hubbard S.S."/>
            <person name="Banfield J.F."/>
        </authorList>
    </citation>
    <scope>NUCLEOTIDE SEQUENCE [LARGE SCALE GENOMIC DNA]</scope>
</reference>
<evidence type="ECO:0000256" key="8">
    <source>
        <dbReference type="ARBA" id="ARBA00047883"/>
    </source>
</evidence>
<protein>
    <recommendedName>
        <fullName evidence="9">Thiamine-phosphate synthase</fullName>
        <shortName evidence="9">TP synthase</shortName>
        <shortName evidence="9">TPS</shortName>
        <ecNumber evidence="9">2.5.1.3</ecNumber>
    </recommendedName>
    <alternativeName>
        <fullName evidence="9">Thiamine-phosphate pyrophosphorylase</fullName>
        <shortName evidence="9">TMP pyrophosphorylase</shortName>
        <shortName evidence="9">TMP-PPase</shortName>
    </alternativeName>
</protein>
<comment type="cofactor">
    <cofactor evidence="9">
        <name>Mg(2+)</name>
        <dbReference type="ChEBI" id="CHEBI:18420"/>
    </cofactor>
    <text evidence="9">Binds 1 Mg(2+) ion per subunit.</text>
</comment>
<dbReference type="STRING" id="1817760.A2151_04720"/>
<evidence type="ECO:0000256" key="11">
    <source>
        <dbReference type="RuleBase" id="RU004253"/>
    </source>
</evidence>
<dbReference type="EMBL" id="MFSU01000105">
    <property type="protein sequence ID" value="OGI45443.1"/>
    <property type="molecule type" value="Genomic_DNA"/>
</dbReference>
<sequence>MKSKPRIRGLYAIADTQYLSDAGLAAAAAQAIAGGARVLQYRDKKGDDARRRHQAAELLALGRRHGVPLLINDDVALALEVGADGVHLGREDARLSEARAQLGAAALIGVSCYNELARALAAQTQGADYVAFGSFFPSRTKPQAVRAGLELLRAAKRKLRIPIVAIGGITPENGASLIAAGADALAVIEGVFGQADVRAAAERYVRLFHPPVS</sequence>
<dbReference type="GO" id="GO:0000287">
    <property type="term" value="F:magnesium ion binding"/>
    <property type="evidence" value="ECO:0007669"/>
    <property type="project" value="UniProtKB-UniRule"/>
</dbReference>
<accession>A0A1F6TJY2</accession>
<dbReference type="NCBIfam" id="TIGR00693">
    <property type="entry name" value="thiE"/>
    <property type="match status" value="1"/>
</dbReference>
<dbReference type="UniPathway" id="UPA00060">
    <property type="reaction ID" value="UER00141"/>
</dbReference>
<comment type="pathway">
    <text evidence="1 9 11">Cofactor biosynthesis; thiamine diphosphate biosynthesis; thiamine phosphate from 4-amino-2-methyl-5-diphosphomethylpyrimidine and 4-methyl-5-(2-phosphoethyl)-thiazole: step 1/1.</text>
</comment>
<comment type="catalytic activity">
    <reaction evidence="6 9 10">
        <text>4-methyl-5-(2-phosphooxyethyl)-thiazole + 4-amino-2-methyl-5-(diphosphooxymethyl)pyrimidine + H(+) = thiamine phosphate + diphosphate</text>
        <dbReference type="Rhea" id="RHEA:22328"/>
        <dbReference type="ChEBI" id="CHEBI:15378"/>
        <dbReference type="ChEBI" id="CHEBI:33019"/>
        <dbReference type="ChEBI" id="CHEBI:37575"/>
        <dbReference type="ChEBI" id="CHEBI:57841"/>
        <dbReference type="ChEBI" id="CHEBI:58296"/>
        <dbReference type="EC" id="2.5.1.3"/>
    </reaction>
</comment>
<comment type="catalytic activity">
    <reaction evidence="8 9 10">
        <text>2-[(2R,5Z)-2-carboxy-4-methylthiazol-5(2H)-ylidene]ethyl phosphate + 4-amino-2-methyl-5-(diphosphooxymethyl)pyrimidine + 2 H(+) = thiamine phosphate + CO2 + diphosphate</text>
        <dbReference type="Rhea" id="RHEA:47844"/>
        <dbReference type="ChEBI" id="CHEBI:15378"/>
        <dbReference type="ChEBI" id="CHEBI:16526"/>
        <dbReference type="ChEBI" id="CHEBI:33019"/>
        <dbReference type="ChEBI" id="CHEBI:37575"/>
        <dbReference type="ChEBI" id="CHEBI:57841"/>
        <dbReference type="ChEBI" id="CHEBI:62899"/>
        <dbReference type="EC" id="2.5.1.3"/>
    </reaction>
</comment>
<dbReference type="SUPFAM" id="SSF51391">
    <property type="entry name" value="Thiamin phosphate synthase"/>
    <property type="match status" value="1"/>
</dbReference>
<keyword evidence="3 9" id="KW-0479">Metal-binding</keyword>
<gene>
    <name evidence="9" type="primary">thiE</name>
    <name evidence="13" type="ORF">A2151_04720</name>
</gene>
<dbReference type="InterPro" id="IPR034291">
    <property type="entry name" value="TMP_synthase"/>
</dbReference>
<comment type="caution">
    <text evidence="13">The sequence shown here is derived from an EMBL/GenBank/DDBJ whole genome shotgun (WGS) entry which is preliminary data.</text>
</comment>
<dbReference type="PANTHER" id="PTHR20857:SF15">
    <property type="entry name" value="THIAMINE-PHOSPHATE SYNTHASE"/>
    <property type="match status" value="1"/>
</dbReference>
<comment type="catalytic activity">
    <reaction evidence="7 9 10">
        <text>2-(2-carboxy-4-methylthiazol-5-yl)ethyl phosphate + 4-amino-2-methyl-5-(diphosphooxymethyl)pyrimidine + 2 H(+) = thiamine phosphate + CO2 + diphosphate</text>
        <dbReference type="Rhea" id="RHEA:47848"/>
        <dbReference type="ChEBI" id="CHEBI:15378"/>
        <dbReference type="ChEBI" id="CHEBI:16526"/>
        <dbReference type="ChEBI" id="CHEBI:33019"/>
        <dbReference type="ChEBI" id="CHEBI:37575"/>
        <dbReference type="ChEBI" id="CHEBI:57841"/>
        <dbReference type="ChEBI" id="CHEBI:62890"/>
        <dbReference type="EC" id="2.5.1.3"/>
    </reaction>
</comment>
<evidence type="ECO:0000256" key="6">
    <source>
        <dbReference type="ARBA" id="ARBA00047334"/>
    </source>
</evidence>
<dbReference type="EC" id="2.5.1.3" evidence="9"/>
<dbReference type="InterPro" id="IPR022998">
    <property type="entry name" value="ThiamineP_synth_TenI"/>
</dbReference>
<evidence type="ECO:0000256" key="2">
    <source>
        <dbReference type="ARBA" id="ARBA00022679"/>
    </source>
</evidence>
<dbReference type="Proteomes" id="UP000178885">
    <property type="component" value="Unassembled WGS sequence"/>
</dbReference>
<dbReference type="GO" id="GO:0005737">
    <property type="term" value="C:cytoplasm"/>
    <property type="evidence" value="ECO:0007669"/>
    <property type="project" value="TreeGrafter"/>
</dbReference>
<keyword evidence="4 9" id="KW-0460">Magnesium</keyword>
<name>A0A1F6TJY2_9PROT</name>
<feature type="binding site" evidence="9">
    <location>
        <position position="72"/>
    </location>
    <ligand>
        <name>4-amino-2-methyl-5-(diphosphooxymethyl)pyrimidine</name>
        <dbReference type="ChEBI" id="CHEBI:57841"/>
    </ligand>
</feature>
<dbReference type="Pfam" id="PF02581">
    <property type="entry name" value="TMP-TENI"/>
    <property type="match status" value="1"/>
</dbReference>
<proteinExistence type="inferred from homology"/>
<comment type="caution">
    <text evidence="9">Lacks conserved residue(s) required for the propagation of feature annotation.</text>
</comment>
<keyword evidence="5 9" id="KW-0784">Thiamine biosynthesis</keyword>
<organism evidence="13 14">
    <name type="scientific">Candidatus Muproteobacteria bacterium RBG_16_65_34</name>
    <dbReference type="NCBI Taxonomy" id="1817760"/>
    <lineage>
        <taxon>Bacteria</taxon>
        <taxon>Pseudomonadati</taxon>
        <taxon>Pseudomonadota</taxon>
        <taxon>Candidatus Muproteobacteria</taxon>
    </lineage>
</organism>
<feature type="domain" description="Thiamine phosphate synthase/TenI" evidence="12">
    <location>
        <begin position="10"/>
        <end position="191"/>
    </location>
</feature>
<keyword evidence="2 9" id="KW-0808">Transferase</keyword>
<dbReference type="InterPro" id="IPR036206">
    <property type="entry name" value="ThiamineP_synth_sf"/>
</dbReference>